<keyword evidence="6" id="KW-0862">Zinc</keyword>
<dbReference type="Proteomes" id="UP000504633">
    <property type="component" value="Unplaced"/>
</dbReference>
<comment type="subcellular location">
    <subcellularLocation>
        <location evidence="1">Nucleus membrane</location>
        <topology evidence="1">Peripheral membrane protein</topology>
        <orientation evidence="1">Cytoplasmic side</orientation>
    </subcellularLocation>
</comment>
<evidence type="ECO:0000256" key="3">
    <source>
        <dbReference type="ARBA" id="ARBA00037262"/>
    </source>
</evidence>
<proteinExistence type="predicted"/>
<dbReference type="OMA" id="CHNEHFD"/>
<evidence type="ECO:0000256" key="6">
    <source>
        <dbReference type="PROSITE-ProRule" id="PRU00723"/>
    </source>
</evidence>
<feature type="domain" description="C3H1-type" evidence="8">
    <location>
        <begin position="1"/>
        <end position="25"/>
    </location>
</feature>
<dbReference type="AlphaFoldDB" id="A0A6J1MJP5"/>
<dbReference type="InterPro" id="IPR051767">
    <property type="entry name" value="Nucleoporin_NUP42"/>
</dbReference>
<dbReference type="GO" id="GO:0008270">
    <property type="term" value="F:zinc ion binding"/>
    <property type="evidence" value="ECO:0007669"/>
    <property type="project" value="UniProtKB-KW"/>
</dbReference>
<evidence type="ECO:0000256" key="7">
    <source>
        <dbReference type="SAM" id="MobiDB-lite"/>
    </source>
</evidence>
<dbReference type="OrthoDB" id="20729at2759"/>
<evidence type="ECO:0000313" key="9">
    <source>
        <dbReference type="Proteomes" id="UP000504633"/>
    </source>
</evidence>
<feature type="region of interest" description="Disordered" evidence="7">
    <location>
        <begin position="197"/>
        <end position="244"/>
    </location>
</feature>
<dbReference type="KEGG" id="dhe:111603763"/>
<dbReference type="PROSITE" id="PS50103">
    <property type="entry name" value="ZF_C3H1"/>
    <property type="match status" value="1"/>
</dbReference>
<organism evidence="9 10">
    <name type="scientific">Drosophila hydei</name>
    <name type="common">Fruit fly</name>
    <dbReference type="NCBI Taxonomy" id="7224"/>
    <lineage>
        <taxon>Eukaryota</taxon>
        <taxon>Metazoa</taxon>
        <taxon>Ecdysozoa</taxon>
        <taxon>Arthropoda</taxon>
        <taxon>Hexapoda</taxon>
        <taxon>Insecta</taxon>
        <taxon>Pterygota</taxon>
        <taxon>Neoptera</taxon>
        <taxon>Endopterygota</taxon>
        <taxon>Diptera</taxon>
        <taxon>Brachycera</taxon>
        <taxon>Muscomorpha</taxon>
        <taxon>Ephydroidea</taxon>
        <taxon>Drosophilidae</taxon>
        <taxon>Drosophila</taxon>
    </lineage>
</organism>
<name>A0A6J1MJP5_DROHY</name>
<dbReference type="RefSeq" id="XP_023177263.2">
    <property type="nucleotide sequence ID" value="XM_023321495.2"/>
</dbReference>
<reference evidence="10" key="1">
    <citation type="submission" date="2025-08" db="UniProtKB">
        <authorList>
            <consortium name="RefSeq"/>
        </authorList>
    </citation>
    <scope>IDENTIFICATION</scope>
    <source>
        <strain evidence="10">15085-1641.00</strain>
        <tissue evidence="10">Whole body</tissue>
    </source>
</reference>
<keyword evidence="2" id="KW-0539">Nucleus</keyword>
<dbReference type="PANTHER" id="PTHR46527:SF1">
    <property type="entry name" value="NUCLEOPORIN NUP42"/>
    <property type="match status" value="1"/>
</dbReference>
<dbReference type="GeneID" id="111603763"/>
<dbReference type="GO" id="GO:0031965">
    <property type="term" value="C:nuclear membrane"/>
    <property type="evidence" value="ECO:0007669"/>
    <property type="project" value="UniProtKB-SubCell"/>
</dbReference>
<evidence type="ECO:0000259" key="8">
    <source>
        <dbReference type="PROSITE" id="PS50103"/>
    </source>
</evidence>
<accession>A0A6J1MJP5</accession>
<dbReference type="PANTHER" id="PTHR46527">
    <property type="entry name" value="NUCLEOPORIN-LIKE PROTEIN 2"/>
    <property type="match status" value="1"/>
</dbReference>
<comment type="function">
    <text evidence="3">Required for the export of mRNAs containing poly(A) tails from the nucleus into the cytoplasm.</text>
</comment>
<gene>
    <name evidence="10" type="primary">LOC111603763</name>
</gene>
<keyword evidence="6" id="KW-0479">Metal-binding</keyword>
<sequence>MGVCRFFQQGSCRFGTKCHNEHFDVKQYLKTDIESCINGKMWPFSVYGPYKDKPNIPNFIEDQSFEEVRFQAYESQRQNCFEQFHQQFTKEVHETTNKMKLMLQFSPQILDVMIKLYETPEGSQPAANNNNPFAAQSSSIFSKPALSSGSTNIFGAGSAATTNFSSAGNSIFGGASNAGTNIFAAASNTNVFAQQQPQTQTFAGQQQQQQVSPFGQQQPLGQAQSSIFGQPQQQPQPNPFGQAQAALPSTNSVFAQAQPTHATPFGQTVAFPPQQQQQQQQQPFLGGMFANPAGATANTGNIFAQAAAQTPSGFFTQPAGGFQQQQQMQAAATQQGQLLQQQQQVQQQPDTTSIIYSRMEDLTAEEIAAFKAEQFAPGQVPFKPPPRELC</sequence>
<keyword evidence="9" id="KW-1185">Reference proteome</keyword>
<dbReference type="InterPro" id="IPR000571">
    <property type="entry name" value="Znf_CCCH"/>
</dbReference>
<evidence type="ECO:0000256" key="1">
    <source>
        <dbReference type="ARBA" id="ARBA00004335"/>
    </source>
</evidence>
<evidence type="ECO:0000256" key="5">
    <source>
        <dbReference type="ARBA" id="ARBA00042384"/>
    </source>
</evidence>
<keyword evidence="6" id="KW-0863">Zinc-finger</keyword>
<evidence type="ECO:0000256" key="2">
    <source>
        <dbReference type="ARBA" id="ARBA00023242"/>
    </source>
</evidence>
<evidence type="ECO:0000256" key="4">
    <source>
        <dbReference type="ARBA" id="ARBA00039886"/>
    </source>
</evidence>
<feature type="zinc finger region" description="C3H1-type" evidence="6">
    <location>
        <begin position="1"/>
        <end position="25"/>
    </location>
</feature>
<protein>
    <recommendedName>
        <fullName evidence="4">Nucleoporin NUP42</fullName>
    </recommendedName>
    <alternativeName>
        <fullName evidence="5">Nucleoporin-like protein 2</fullName>
    </alternativeName>
</protein>
<evidence type="ECO:0000313" key="10">
    <source>
        <dbReference type="RefSeq" id="XP_023177263.2"/>
    </source>
</evidence>